<name>A0A939NKQ0_SERMA</name>
<evidence type="ECO:0000256" key="1">
    <source>
        <dbReference type="SAM" id="MobiDB-lite"/>
    </source>
</evidence>
<feature type="region of interest" description="Disordered" evidence="1">
    <location>
        <begin position="33"/>
        <end position="56"/>
    </location>
</feature>
<protein>
    <submittedName>
        <fullName evidence="2">Uncharacterized protein</fullName>
    </submittedName>
</protein>
<dbReference type="AlphaFoldDB" id="A0A939NKQ0"/>
<proteinExistence type="predicted"/>
<evidence type="ECO:0000313" key="2">
    <source>
        <dbReference type="EMBL" id="MBO2006728.1"/>
    </source>
</evidence>
<organism evidence="2">
    <name type="scientific">Serratia marcescens</name>
    <dbReference type="NCBI Taxonomy" id="615"/>
    <lineage>
        <taxon>Bacteria</taxon>
        <taxon>Pseudomonadati</taxon>
        <taxon>Pseudomonadota</taxon>
        <taxon>Gammaproteobacteria</taxon>
        <taxon>Enterobacterales</taxon>
        <taxon>Yersiniaceae</taxon>
        <taxon>Serratia</taxon>
    </lineage>
</organism>
<accession>A0A939NKQ0</accession>
<dbReference type="EMBL" id="JAGETR010000039">
    <property type="protein sequence ID" value="MBO2006728.1"/>
    <property type="molecule type" value="Genomic_DNA"/>
</dbReference>
<comment type="caution">
    <text evidence="2">The sequence shown here is derived from an EMBL/GenBank/DDBJ whole genome shotgun (WGS) entry which is preliminary data.</text>
</comment>
<sequence length="56" mass="6267">MPSRALPGRCALRLPQESLRAIPAARAWHLKTAEPAAPDRPEIHSHSRTRFPMWGA</sequence>
<reference evidence="2" key="1">
    <citation type="submission" date="2021-03" db="EMBL/GenBank/DDBJ databases">
        <title>Molecular epidemiology and mechanisms of colistin and carbapenem resistance in Enterobacteriaceae from clinical isolates, the environment and porcine samples in Pretoria, South Africa.</title>
        <authorList>
            <person name="Bogoshi D."/>
            <person name="Mbelle N.M."/>
            <person name="Naidoo V."/>
            <person name="Osei Sekyere J."/>
        </authorList>
    </citation>
    <scope>NUCLEOTIDE SEQUENCE</scope>
    <source>
        <strain evidence="2">C080</strain>
    </source>
</reference>
<gene>
    <name evidence="2" type="ORF">J4732_06985</name>
</gene>